<protein>
    <submittedName>
        <fullName evidence="4">GNAT family N-acetyltransferase</fullName>
        <ecNumber evidence="4">2.3.-.-</ecNumber>
    </submittedName>
</protein>
<dbReference type="PANTHER" id="PTHR43072:SF23">
    <property type="entry name" value="UPF0039 PROTEIN C11D3.02C"/>
    <property type="match status" value="1"/>
</dbReference>
<dbReference type="Pfam" id="PF00583">
    <property type="entry name" value="Acetyltransf_1"/>
    <property type="match status" value="1"/>
</dbReference>
<dbReference type="GO" id="GO:0016746">
    <property type="term" value="F:acyltransferase activity"/>
    <property type="evidence" value="ECO:0007669"/>
    <property type="project" value="UniProtKB-KW"/>
</dbReference>
<proteinExistence type="predicted"/>
<dbReference type="SUPFAM" id="SSF55729">
    <property type="entry name" value="Acyl-CoA N-acyltransferases (Nat)"/>
    <property type="match status" value="1"/>
</dbReference>
<comment type="caution">
    <text evidence="4">The sequence shown here is derived from an EMBL/GenBank/DDBJ whole genome shotgun (WGS) entry which is preliminary data.</text>
</comment>
<organism evidence="4 5">
    <name type="scientific">Paenibacillus shunpengii</name>
    <dbReference type="NCBI Taxonomy" id="2054424"/>
    <lineage>
        <taxon>Bacteria</taxon>
        <taxon>Bacillati</taxon>
        <taxon>Bacillota</taxon>
        <taxon>Bacilli</taxon>
        <taxon>Bacillales</taxon>
        <taxon>Paenibacillaceae</taxon>
        <taxon>Paenibacillus</taxon>
    </lineage>
</organism>
<keyword evidence="1 4" id="KW-0808">Transferase</keyword>
<name>A0ABW5SHF6_9BACL</name>
<keyword evidence="2 4" id="KW-0012">Acyltransferase</keyword>
<dbReference type="EC" id="2.3.-.-" evidence="4"/>
<accession>A0ABW5SHF6</accession>
<dbReference type="InterPro" id="IPR000182">
    <property type="entry name" value="GNAT_dom"/>
</dbReference>
<dbReference type="EMBL" id="JBHUMJ010000002">
    <property type="protein sequence ID" value="MFD2699114.1"/>
    <property type="molecule type" value="Genomic_DNA"/>
</dbReference>
<dbReference type="RefSeq" id="WP_090726713.1">
    <property type="nucleotide sequence ID" value="NZ_JBHUMJ010000002.1"/>
</dbReference>
<evidence type="ECO:0000256" key="2">
    <source>
        <dbReference type="ARBA" id="ARBA00023315"/>
    </source>
</evidence>
<feature type="domain" description="N-acetyltransferase" evidence="3">
    <location>
        <begin position="13"/>
        <end position="151"/>
    </location>
</feature>
<dbReference type="InterPro" id="IPR016181">
    <property type="entry name" value="Acyl_CoA_acyltransferase"/>
</dbReference>
<dbReference type="Gene3D" id="3.40.630.30">
    <property type="match status" value="1"/>
</dbReference>
<sequence>MEFTRAAVEHLPAIVRLLADDELGATRERAEDPLPEAYVQAFTRMEQQTGNFIIVALEDNQVIGCLQLIIIPGIARLGMTRGQIEGVRIDRNYRGKGFGESFIRYAIHEAEAMGCDMVQLTTDKERKGALRFYERLGFVASHEGLKLLLSK</sequence>
<dbReference type="PANTHER" id="PTHR43072">
    <property type="entry name" value="N-ACETYLTRANSFERASE"/>
    <property type="match status" value="1"/>
</dbReference>
<evidence type="ECO:0000313" key="5">
    <source>
        <dbReference type="Proteomes" id="UP001597540"/>
    </source>
</evidence>
<gene>
    <name evidence="4" type="ORF">ACFSVM_01410</name>
</gene>
<evidence type="ECO:0000313" key="4">
    <source>
        <dbReference type="EMBL" id="MFD2699114.1"/>
    </source>
</evidence>
<dbReference type="PROSITE" id="PS51186">
    <property type="entry name" value="GNAT"/>
    <property type="match status" value="1"/>
</dbReference>
<evidence type="ECO:0000256" key="1">
    <source>
        <dbReference type="ARBA" id="ARBA00022679"/>
    </source>
</evidence>
<evidence type="ECO:0000259" key="3">
    <source>
        <dbReference type="PROSITE" id="PS51186"/>
    </source>
</evidence>
<reference evidence="5" key="1">
    <citation type="journal article" date="2019" name="Int. J. Syst. Evol. Microbiol.">
        <title>The Global Catalogue of Microorganisms (GCM) 10K type strain sequencing project: providing services to taxonomists for standard genome sequencing and annotation.</title>
        <authorList>
            <consortium name="The Broad Institute Genomics Platform"/>
            <consortium name="The Broad Institute Genome Sequencing Center for Infectious Disease"/>
            <person name="Wu L."/>
            <person name="Ma J."/>
        </authorList>
    </citation>
    <scope>NUCLEOTIDE SEQUENCE [LARGE SCALE GENOMIC DNA]</scope>
    <source>
        <strain evidence="5">KCTC 33849</strain>
    </source>
</reference>
<dbReference type="CDD" id="cd04301">
    <property type="entry name" value="NAT_SF"/>
    <property type="match status" value="1"/>
</dbReference>
<dbReference type="Proteomes" id="UP001597540">
    <property type="component" value="Unassembled WGS sequence"/>
</dbReference>
<keyword evidence="5" id="KW-1185">Reference proteome</keyword>